<keyword evidence="10 14" id="KW-0472">Membrane</keyword>
<evidence type="ECO:0000259" key="15">
    <source>
        <dbReference type="Pfam" id="PF09924"/>
    </source>
</evidence>
<evidence type="ECO:0000256" key="12">
    <source>
        <dbReference type="ARBA" id="ARBA00031899"/>
    </source>
</evidence>
<evidence type="ECO:0000256" key="9">
    <source>
        <dbReference type="ARBA" id="ARBA00023098"/>
    </source>
</evidence>
<evidence type="ECO:0000256" key="5">
    <source>
        <dbReference type="ARBA" id="ARBA00022475"/>
    </source>
</evidence>
<evidence type="ECO:0000256" key="8">
    <source>
        <dbReference type="ARBA" id="ARBA00022989"/>
    </source>
</evidence>
<dbReference type="PANTHER" id="PTHR34697">
    <property type="entry name" value="PHOSPHATIDYLGLYCEROL LYSYLTRANSFERASE"/>
    <property type="match status" value="1"/>
</dbReference>
<feature type="transmembrane region" description="Helical" evidence="14">
    <location>
        <begin position="217"/>
        <end position="240"/>
    </location>
</feature>
<reference evidence="16 17" key="1">
    <citation type="submission" date="2021-04" db="EMBL/GenBank/DDBJ databases">
        <title>Genomics, taxonomy and metabolism of representatives of sulfur bacteria of the genus Thiothrix: Thiothrix fructosivorans QT, Thiothrix unzii A1T and three new species, Thiothrix subterranea sp. nov., Thiothrix litoralis sp. nov. and 'Candidatus Thiothrix anitrata' sp. nov.</title>
        <authorList>
            <person name="Ravin N.V."/>
            <person name="Smolyakov D."/>
            <person name="Rudenko T.S."/>
            <person name="Mardanov A.V."/>
            <person name="Beletsky A.V."/>
            <person name="Markov N.D."/>
            <person name="Fomenkov A.I."/>
            <person name="Roberts R.J."/>
            <person name="Karnachuk O.V."/>
            <person name="Novikov A."/>
            <person name="Grabovich M.Y."/>
        </authorList>
    </citation>
    <scope>NUCLEOTIDE SEQUENCE [LARGE SCALE GENOMIC DNA]</scope>
    <source>
        <strain evidence="16 17">AS</strain>
    </source>
</reference>
<dbReference type="Proteomes" id="UP000672039">
    <property type="component" value="Chromosome"/>
</dbReference>
<feature type="transmembrane region" description="Helical" evidence="14">
    <location>
        <begin position="247"/>
        <end position="268"/>
    </location>
</feature>
<evidence type="ECO:0000313" key="16">
    <source>
        <dbReference type="EMBL" id="QTR47055.1"/>
    </source>
</evidence>
<dbReference type="EMBL" id="CP072801">
    <property type="protein sequence ID" value="QTR47055.1"/>
    <property type="molecule type" value="Genomic_DNA"/>
</dbReference>
<feature type="domain" description="Phosphatidylglycerol lysyltransferase C-terminal" evidence="15">
    <location>
        <begin position="564"/>
        <end position="853"/>
    </location>
</feature>
<evidence type="ECO:0000256" key="3">
    <source>
        <dbReference type="ARBA" id="ARBA00012014"/>
    </source>
</evidence>
<evidence type="ECO:0000256" key="13">
    <source>
        <dbReference type="ARBA" id="ARBA00047540"/>
    </source>
</evidence>
<dbReference type="Pfam" id="PF03706">
    <property type="entry name" value="LPG_synthase_TM"/>
    <property type="match status" value="1"/>
</dbReference>
<comment type="subcellular location">
    <subcellularLocation>
        <location evidence="1">Cell membrane</location>
        <topology evidence="1">Multi-pass membrane protein</topology>
    </subcellularLocation>
</comment>
<sequence length="880" mass="96325">MTVQDKTASKSRFPVAGILRWGRWLLPLLALLLALLAASREFRQVDMVAVHAAFKQVSLFNTLLLIVVGLLVVSLNALYDVLLLRWLRIKANAAYVARYAWLASVLNNVAGFAGMTGAGVRYLGLGNAGVAARDAVAFAGLVLFSMPVGLSVLSTAVLVLHTDMLVKLAMPSNLAVGVLGLVSLYWVLFLLVAGGGVLHRRLLADTPPLAFPQRVGLLLVSLLDWLAVVLLLDLCLWVVGVKLPLDVLLAAFTVAATLGWVSMVPGGLGVFEGTMLALLGGVVNDASLMLAALLLFRVVYYFIPFLFGVQMLSGLPLVKEGGGVDEFIQRFQAHPLLRLGQVPLRFLGQVSTQVLAYLTFAAGVVLLVSAAFPGMAIRLESLSPYVPLVLREGFHLSSVVAGALLLGLARGISAGMRGAYHTTQSVLLLGIVMTLLKGLDYEEALLLLVLATLLRANKAAFRHRGYPLISRRSLRWLVAGLLALLLAAGLGEMLYGSTQFTVRLGAFGHGADAARYARALIVMLLTFLAWLGWTWFSMPLPASMTLPERGLLERARRFYTEIGHTGYAYLSFLGDKYLFLTDQETALIQYGHKRNHLIALGDPAAADSAGVAEGIRAFRSMAEDYNRVAVFYQVDEANLHYYLNAGFALLKLGEKAQVPLEDFTLVGKKSQKLRTALNHGTRDGLSFEVVQYPLEEALWQELQAVSDAWLDDKQAAEKGFSLGRFERAFLEQCAGFALVKQHGRVVAFASVTPDFGQRDEYRIDLMRHLADTPNGTMDFLFVSLMQHAAQAGYAWFDLGVAPLAGVGDSVWSPREERLIRLVYQYGNHFYNFKGLRDYKNKFNPQWRSLYLAYPRRASLASILLDVAALVAGGYRQVLMK</sequence>
<comment type="catalytic activity">
    <reaction evidence="13">
        <text>L-lysyl-tRNA(Lys) + a 1,2-diacyl-sn-glycero-3-phospho-(1'-sn-glycerol) = a 1,2-diacyl-sn-glycero-3-phospho-1'-(3'-O-L-lysyl)-sn-glycerol + tRNA(Lys)</text>
        <dbReference type="Rhea" id="RHEA:10668"/>
        <dbReference type="Rhea" id="RHEA-COMP:9696"/>
        <dbReference type="Rhea" id="RHEA-COMP:9697"/>
        <dbReference type="ChEBI" id="CHEBI:64716"/>
        <dbReference type="ChEBI" id="CHEBI:75792"/>
        <dbReference type="ChEBI" id="CHEBI:78442"/>
        <dbReference type="ChEBI" id="CHEBI:78529"/>
        <dbReference type="EC" id="2.3.2.3"/>
    </reaction>
</comment>
<keyword evidence="5" id="KW-1003">Cell membrane</keyword>
<feature type="transmembrane region" description="Helical" evidence="14">
    <location>
        <begin position="172"/>
        <end position="197"/>
    </location>
</feature>
<keyword evidence="11" id="KW-0046">Antibiotic resistance</keyword>
<dbReference type="InterPro" id="IPR051211">
    <property type="entry name" value="PG_lysyltransferase"/>
</dbReference>
<feature type="transmembrane region" description="Helical" evidence="14">
    <location>
        <begin position="393"/>
        <end position="412"/>
    </location>
</feature>
<keyword evidence="9" id="KW-0443">Lipid metabolism</keyword>
<dbReference type="EC" id="2.3.2.3" evidence="3"/>
<dbReference type="SUPFAM" id="SSF55729">
    <property type="entry name" value="Acyl-CoA N-acyltransferases (Nat)"/>
    <property type="match status" value="1"/>
</dbReference>
<proteinExistence type="inferred from homology"/>
<name>A0ABX7X1L8_9GAMM</name>
<evidence type="ECO:0000256" key="11">
    <source>
        <dbReference type="ARBA" id="ARBA00023251"/>
    </source>
</evidence>
<evidence type="ECO:0000313" key="17">
    <source>
        <dbReference type="Proteomes" id="UP000672039"/>
    </source>
</evidence>
<evidence type="ECO:0000256" key="1">
    <source>
        <dbReference type="ARBA" id="ARBA00004651"/>
    </source>
</evidence>
<evidence type="ECO:0000256" key="6">
    <source>
        <dbReference type="ARBA" id="ARBA00022679"/>
    </source>
</evidence>
<dbReference type="InterPro" id="IPR016181">
    <property type="entry name" value="Acyl_CoA_acyltransferase"/>
</dbReference>
<accession>A0ABX7X1L8</accession>
<feature type="transmembrane region" description="Helical" evidence="14">
    <location>
        <begin position="354"/>
        <end position="373"/>
    </location>
</feature>
<feature type="transmembrane region" description="Helical" evidence="14">
    <location>
        <begin position="516"/>
        <end position="536"/>
    </location>
</feature>
<evidence type="ECO:0000256" key="4">
    <source>
        <dbReference type="ARBA" id="ARBA00021546"/>
    </source>
</evidence>
<organism evidence="16 17">
    <name type="scientific">Thiothrix litoralis</name>
    <dbReference type="NCBI Taxonomy" id="2891210"/>
    <lineage>
        <taxon>Bacteria</taxon>
        <taxon>Pseudomonadati</taxon>
        <taxon>Pseudomonadota</taxon>
        <taxon>Gammaproteobacteria</taxon>
        <taxon>Thiotrichales</taxon>
        <taxon>Thiotrichaceae</taxon>
        <taxon>Thiothrix</taxon>
    </lineage>
</organism>
<dbReference type="InterPro" id="IPR022791">
    <property type="entry name" value="L-PG_synthase/AglD"/>
</dbReference>
<protein>
    <recommendedName>
        <fullName evidence="4">Phosphatidylglycerol lysyltransferase</fullName>
        <ecNumber evidence="3">2.3.2.3</ecNumber>
    </recommendedName>
    <alternativeName>
        <fullName evidence="12">Lysylphosphatidylglycerol synthase</fullName>
    </alternativeName>
</protein>
<gene>
    <name evidence="16" type="primary">mprF</name>
    <name evidence="16" type="ORF">J9253_03670</name>
</gene>
<keyword evidence="8 14" id="KW-1133">Transmembrane helix</keyword>
<evidence type="ECO:0000256" key="7">
    <source>
        <dbReference type="ARBA" id="ARBA00022692"/>
    </source>
</evidence>
<feature type="transmembrane region" description="Helical" evidence="14">
    <location>
        <begin position="473"/>
        <end position="496"/>
    </location>
</feature>
<keyword evidence="6" id="KW-0808">Transferase</keyword>
<dbReference type="Pfam" id="PF09924">
    <property type="entry name" value="LPG_synthase_C"/>
    <property type="match status" value="1"/>
</dbReference>
<dbReference type="PANTHER" id="PTHR34697:SF2">
    <property type="entry name" value="PHOSPHATIDYLGLYCEROL LYSYLTRANSFERASE"/>
    <property type="match status" value="1"/>
</dbReference>
<evidence type="ECO:0000256" key="14">
    <source>
        <dbReference type="SAM" id="Phobius"/>
    </source>
</evidence>
<dbReference type="InterPro" id="IPR024320">
    <property type="entry name" value="LPG_synthase_C"/>
</dbReference>
<evidence type="ECO:0000256" key="2">
    <source>
        <dbReference type="ARBA" id="ARBA00008627"/>
    </source>
</evidence>
<feature type="transmembrane region" description="Helical" evidence="14">
    <location>
        <begin position="419"/>
        <end position="438"/>
    </location>
</feature>
<keyword evidence="7 14" id="KW-0812">Transmembrane</keyword>
<feature type="transmembrane region" description="Helical" evidence="14">
    <location>
        <begin position="99"/>
        <end position="123"/>
    </location>
</feature>
<feature type="transmembrane region" description="Helical" evidence="14">
    <location>
        <begin position="135"/>
        <end position="160"/>
    </location>
</feature>
<feature type="transmembrane region" description="Helical" evidence="14">
    <location>
        <begin position="63"/>
        <end position="87"/>
    </location>
</feature>
<evidence type="ECO:0000256" key="10">
    <source>
        <dbReference type="ARBA" id="ARBA00023136"/>
    </source>
</evidence>
<dbReference type="RefSeq" id="WP_210223354.1">
    <property type="nucleotide sequence ID" value="NZ_CP072801.1"/>
</dbReference>
<keyword evidence="17" id="KW-1185">Reference proteome</keyword>
<dbReference type="NCBIfam" id="NF033480">
    <property type="entry name" value="bifunc_MprF"/>
    <property type="match status" value="1"/>
</dbReference>
<feature type="transmembrane region" description="Helical" evidence="14">
    <location>
        <begin position="288"/>
        <end position="309"/>
    </location>
</feature>
<comment type="similarity">
    <text evidence="2">Belongs to the LPG synthase family.</text>
</comment>